<dbReference type="Gene3D" id="2.40.320.10">
    <property type="entry name" value="Hypothetical Protein Pfu-838710-001"/>
    <property type="match status" value="1"/>
</dbReference>
<dbReference type="EMBL" id="VBWP01000005">
    <property type="protein sequence ID" value="TLG73823.1"/>
    <property type="molecule type" value="Genomic_DNA"/>
</dbReference>
<dbReference type="PIRSF" id="PIRSF012526">
    <property type="entry name" value="CYTH_UCP012526"/>
    <property type="match status" value="1"/>
</dbReference>
<evidence type="ECO:0000259" key="1">
    <source>
        <dbReference type="PROSITE" id="PS51707"/>
    </source>
</evidence>
<name>A0A5R8QCW6_9FIRM</name>
<dbReference type="PROSITE" id="PS51707">
    <property type="entry name" value="CYTH"/>
    <property type="match status" value="1"/>
</dbReference>
<feature type="domain" description="CYTH" evidence="1">
    <location>
        <begin position="5"/>
        <end position="196"/>
    </location>
</feature>
<organism evidence="2 3">
    <name type="scientific">Culicoidibacter larvae</name>
    <dbReference type="NCBI Taxonomy" id="2579976"/>
    <lineage>
        <taxon>Bacteria</taxon>
        <taxon>Bacillati</taxon>
        <taxon>Bacillota</taxon>
        <taxon>Culicoidibacteria</taxon>
        <taxon>Culicoidibacterales</taxon>
        <taxon>Culicoidibacteraceae</taxon>
        <taxon>Culicoidibacter</taxon>
    </lineage>
</organism>
<dbReference type="AlphaFoldDB" id="A0A5R8QCW6"/>
<dbReference type="Proteomes" id="UP000306912">
    <property type="component" value="Unassembled WGS sequence"/>
</dbReference>
<dbReference type="InterPro" id="IPR023577">
    <property type="entry name" value="CYTH_domain"/>
</dbReference>
<dbReference type="SUPFAM" id="SSF55154">
    <property type="entry name" value="CYTH-like phosphatases"/>
    <property type="match status" value="1"/>
</dbReference>
<gene>
    <name evidence="2" type="ORF">FEZ08_06730</name>
</gene>
<dbReference type="InterPro" id="IPR033469">
    <property type="entry name" value="CYTH-like_dom_sf"/>
</dbReference>
<dbReference type="Pfam" id="PF01928">
    <property type="entry name" value="CYTH"/>
    <property type="match status" value="1"/>
</dbReference>
<protein>
    <submittedName>
        <fullName evidence="2">CYTH domain-containing protein</fullName>
    </submittedName>
</protein>
<proteinExistence type="predicted"/>
<sequence length="202" mass="23678">MPTSQLEIEFKNLLTKKEFHDLCHQLHVSENLFELQRNYYLDTDNQTLKTMNTALRLRIRKNIAQIMLKIATEDIHEHIEINEVLDFPIETPENITSWIDQIPDAFKDILMTNDIPLSELRLIAKIATFRAEIPYDKGRLFLDFNRYGKEDYELELEYPDLDEGAVVFNDFLIQHNIDRRIAKPKIARAAEFSVAQARGDVS</sequence>
<dbReference type="FunCoup" id="A0A5R8QCW6">
    <property type="interactions" value="3"/>
</dbReference>
<reference evidence="2 3" key="1">
    <citation type="submission" date="2019-05" db="EMBL/GenBank/DDBJ databases">
        <title>Culicoidintestinum kansasii gen. nov., sp. nov. from the gastrointestinal tract of the biting midge, Culicoides sonorensis.</title>
        <authorList>
            <person name="Neupane S."/>
            <person name="Ghosh A."/>
            <person name="Gunther S."/>
            <person name="Martin K."/>
            <person name="Zurek L."/>
        </authorList>
    </citation>
    <scope>NUCLEOTIDE SEQUENCE [LARGE SCALE GENOMIC DNA]</scope>
    <source>
        <strain evidence="2 3">CS-1</strain>
    </source>
</reference>
<accession>A0A5R8QCW6</accession>
<dbReference type="InParanoid" id="A0A5R8QCW6"/>
<evidence type="ECO:0000313" key="2">
    <source>
        <dbReference type="EMBL" id="TLG73823.1"/>
    </source>
</evidence>
<dbReference type="OrthoDB" id="384378at2"/>
<keyword evidence="3" id="KW-1185">Reference proteome</keyword>
<evidence type="ECO:0000313" key="3">
    <source>
        <dbReference type="Proteomes" id="UP000306912"/>
    </source>
</evidence>
<dbReference type="InterPro" id="IPR009195">
    <property type="entry name" value="Uncharacterised_YjbK"/>
</dbReference>
<dbReference type="CDD" id="cd07762">
    <property type="entry name" value="CYTH-like_Pase_1"/>
    <property type="match status" value="1"/>
</dbReference>
<dbReference type="RefSeq" id="WP_138190960.1">
    <property type="nucleotide sequence ID" value="NZ_VBWP01000005.1"/>
</dbReference>
<comment type="caution">
    <text evidence="2">The sequence shown here is derived from an EMBL/GenBank/DDBJ whole genome shotgun (WGS) entry which is preliminary data.</text>
</comment>
<dbReference type="SMART" id="SM01118">
    <property type="entry name" value="CYTH"/>
    <property type="match status" value="1"/>
</dbReference>